<dbReference type="EMBL" id="FZMP01000090">
    <property type="protein sequence ID" value="SNQ60385.1"/>
    <property type="molecule type" value="Genomic_DNA"/>
</dbReference>
<gene>
    <name evidence="2" type="ORF">MNV_180017</name>
</gene>
<dbReference type="AlphaFoldDB" id="A0A284VM86"/>
<feature type="domain" description="PPC" evidence="1">
    <location>
        <begin position="6"/>
        <end position="144"/>
    </location>
</feature>
<dbReference type="CDD" id="cd11378">
    <property type="entry name" value="DUF296"/>
    <property type="match status" value="1"/>
</dbReference>
<protein>
    <recommendedName>
        <fullName evidence="1">PPC domain-containing protein</fullName>
    </recommendedName>
</protein>
<evidence type="ECO:0000259" key="1">
    <source>
        <dbReference type="PROSITE" id="PS51742"/>
    </source>
</evidence>
<sequence>MDYRKGSIGRIFIARVDHGEDLLAELSSLALKERIKSAFFIILGGLEKAEFVTGPKESVLPPVEIWSGFDDGHQLVGAGNIFWENDTPKIHLHGVTGDTKEIAIGCIRKTARTFMYLDVFIIETDIPAKRVFDKKIGASPIRFQ</sequence>
<dbReference type="RefSeq" id="WP_096204722.1">
    <property type="nucleotide sequence ID" value="NZ_FZMP01000090.1"/>
</dbReference>
<reference evidence="3" key="1">
    <citation type="submission" date="2017-06" db="EMBL/GenBank/DDBJ databases">
        <authorList>
            <person name="Cremers G."/>
        </authorList>
    </citation>
    <scope>NUCLEOTIDE SEQUENCE [LARGE SCALE GENOMIC DNA]</scope>
</reference>
<dbReference type="SUPFAM" id="SSF117856">
    <property type="entry name" value="AF0104/ALDC/Ptd012-like"/>
    <property type="match status" value="1"/>
</dbReference>
<keyword evidence="3" id="KW-1185">Reference proteome</keyword>
<evidence type="ECO:0000313" key="2">
    <source>
        <dbReference type="EMBL" id="SNQ60385.1"/>
    </source>
</evidence>
<name>A0A284VM86_9EURY</name>
<accession>A0A284VM86</accession>
<dbReference type="PANTHER" id="PTHR34988:SF1">
    <property type="entry name" value="DNA-BINDING PROTEIN"/>
    <property type="match status" value="1"/>
</dbReference>
<dbReference type="Gene3D" id="3.30.1330.80">
    <property type="entry name" value="Hypothetical protein, similar to alpha- acetolactate decarboxylase, domain 2"/>
    <property type="match status" value="1"/>
</dbReference>
<proteinExistence type="predicted"/>
<dbReference type="OrthoDB" id="371648at2157"/>
<dbReference type="PROSITE" id="PS51742">
    <property type="entry name" value="PPC"/>
    <property type="match status" value="1"/>
</dbReference>
<evidence type="ECO:0000313" key="3">
    <source>
        <dbReference type="Proteomes" id="UP000218615"/>
    </source>
</evidence>
<dbReference type="InterPro" id="IPR005175">
    <property type="entry name" value="PPC_dom"/>
</dbReference>
<dbReference type="Proteomes" id="UP000218615">
    <property type="component" value="Unassembled WGS sequence"/>
</dbReference>
<dbReference type="PANTHER" id="PTHR34988">
    <property type="entry name" value="PROTEIN, PUTATIVE-RELATED"/>
    <property type="match status" value="1"/>
</dbReference>
<dbReference type="Pfam" id="PF03479">
    <property type="entry name" value="PCC"/>
    <property type="match status" value="1"/>
</dbReference>
<organism evidence="2 3">
    <name type="scientific">Candidatus Methanoperedens nitratireducens</name>
    <dbReference type="NCBI Taxonomy" id="1392998"/>
    <lineage>
        <taxon>Archaea</taxon>
        <taxon>Methanobacteriati</taxon>
        <taxon>Methanobacteriota</taxon>
        <taxon>Stenosarchaea group</taxon>
        <taxon>Methanomicrobia</taxon>
        <taxon>Methanosarcinales</taxon>
        <taxon>ANME-2 cluster</taxon>
        <taxon>Candidatus Methanoperedentaceae</taxon>
        <taxon>Candidatus Methanoperedens</taxon>
    </lineage>
</organism>